<organism evidence="1 2">
    <name type="scientific">Flavobacterium restrictum</name>
    <dbReference type="NCBI Taxonomy" id="2594428"/>
    <lineage>
        <taxon>Bacteria</taxon>
        <taxon>Pseudomonadati</taxon>
        <taxon>Bacteroidota</taxon>
        <taxon>Flavobacteriia</taxon>
        <taxon>Flavobacteriales</taxon>
        <taxon>Flavobacteriaceae</taxon>
        <taxon>Flavobacterium</taxon>
    </lineage>
</organism>
<comment type="caution">
    <text evidence="1">The sequence shown here is derived from an EMBL/GenBank/DDBJ whole genome shotgun (WGS) entry which is preliminary data.</text>
</comment>
<dbReference type="OrthoDB" id="1079625at2"/>
<dbReference type="Pfam" id="PF18762">
    <property type="entry name" value="Kinase-PolyVal"/>
    <property type="match status" value="1"/>
</dbReference>
<sequence>MDIKTVKDELQNIIHGKSDSGQKTLIQTIANYLGGSQRTSTMAKSDKQYKQKETANLIAYCNQNNLWVNDKVNFDLFISEGAEQKVYIKDDKTVYKLNDSIYYSTWLDYFTNLALNNYFFPDTTYSLVGFCLIEQTLFALLEQPFVKANQPTNLEQVKEFMANNGFENTRNHDYYNSELEIILEDLHDENVLTQDGILYFIDTVFYLKQ</sequence>
<dbReference type="AlphaFoldDB" id="A0A553DTF1"/>
<evidence type="ECO:0000313" key="1">
    <source>
        <dbReference type="EMBL" id="TRX35970.1"/>
    </source>
</evidence>
<keyword evidence="2" id="KW-1185">Reference proteome</keyword>
<accession>A0A553DTF1</accession>
<dbReference type="Proteomes" id="UP000316371">
    <property type="component" value="Unassembled WGS sequence"/>
</dbReference>
<dbReference type="RefSeq" id="WP_144257420.1">
    <property type="nucleotide sequence ID" value="NZ_VJZT01000018.1"/>
</dbReference>
<name>A0A553DTF1_9FLAO</name>
<gene>
    <name evidence="1" type="ORF">FNW21_14210</name>
</gene>
<evidence type="ECO:0000313" key="2">
    <source>
        <dbReference type="Proteomes" id="UP000316371"/>
    </source>
</evidence>
<protein>
    <submittedName>
        <fullName evidence="1">Uncharacterized protein</fullName>
    </submittedName>
</protein>
<dbReference type="InterPro" id="IPR041055">
    <property type="entry name" value="Kinase-PolyVal"/>
</dbReference>
<reference evidence="1 2" key="1">
    <citation type="submission" date="2019-07" db="EMBL/GenBank/DDBJ databases">
        <title>Novel species of Flavobacterium.</title>
        <authorList>
            <person name="Liu Q."/>
            <person name="Xin Y.-H."/>
        </authorList>
    </citation>
    <scope>NUCLEOTIDE SEQUENCE [LARGE SCALE GENOMIC DNA]</scope>
    <source>
        <strain evidence="1 2">LB1R34</strain>
    </source>
</reference>
<dbReference type="EMBL" id="VJZT01000018">
    <property type="protein sequence ID" value="TRX35970.1"/>
    <property type="molecule type" value="Genomic_DNA"/>
</dbReference>
<proteinExistence type="predicted"/>